<sequence length="695" mass="75824">MVSLRKTVGMGGGSSDKLGSVEGGTVDQFPAGLRVLVVDDDRACLKVLQQMLRKCLYHVTICSQAMDALSLLRERKARFDVVISDVHMPDMDGFKLLELVGLEMDLPVIMMSGDGRTSAVMKGIKHGACDYLIKPVRMEELKNIWQHVVRKNWNDSKDQEYSGSLEETDRQKRGNDDVEHASSANEVTESNWRSQKKKELCRDEEEDGELDNDEPSASKKPRVVWSVELHQQFVSAVNQLGIDQAVPKRILELMNVPGLTRENVASHLQKFRLYLKRMHHGDPHNSYCGPPNSYCGPPSSYCSPIENNHTSKLNSNPPGRLDYQSLAAASGQIQIQIPSQNLATALQAELLGRPPSCNNSSMVRSALEHPNLLQNSMPGGGPKFIPIEHGHHSGDPFNQPSLVKCSSNMSKPLFTQGNINLDSIVSSGYSDCWSSNNFGTDCPASSLSALNNVVPNSNNVIIAQQQQVQNPCVIIPSQSAATYPVPINIPASMNQNSFGRGNCGSTIIDYNTLLSSRTSNNASALCVGQMSDGNFKSSGLLNIGYGSMSGPNIDNNSSSSSSWKICNSGMNINSNHFGSIMGSDMSRGDPEKMLQHGRRNLGFVGGKGGGTCIPTRFAIDDDIDPLAPIDNMNDHQRNMMMMMMGDNSNSIPNNIKQEMDQLELLKSEDPSRGGNPVGNAPPHFPSNDYLSVISN</sequence>
<evidence type="ECO:0000256" key="10">
    <source>
        <dbReference type="PROSITE-ProRule" id="PRU00169"/>
    </source>
</evidence>
<evidence type="ECO:0000256" key="1">
    <source>
        <dbReference type="ARBA" id="ARBA00004123"/>
    </source>
</evidence>
<dbReference type="InterPro" id="IPR009057">
    <property type="entry name" value="Homeodomain-like_sf"/>
</dbReference>
<dbReference type="GO" id="GO:0009736">
    <property type="term" value="P:cytokinin-activated signaling pathway"/>
    <property type="evidence" value="ECO:0007669"/>
    <property type="project" value="InterPro"/>
</dbReference>
<dbReference type="Proteomes" id="UP000036987">
    <property type="component" value="Unassembled WGS sequence"/>
</dbReference>
<keyword evidence="15" id="KW-1185">Reference proteome</keyword>
<proteinExistence type="inferred from homology"/>
<keyword evidence="6" id="KW-0238">DNA-binding</keyword>
<dbReference type="InterPro" id="IPR017930">
    <property type="entry name" value="Myb_dom"/>
</dbReference>
<dbReference type="SMART" id="SM00448">
    <property type="entry name" value="REC"/>
    <property type="match status" value="1"/>
</dbReference>
<feature type="domain" description="HTH myb-type" evidence="13">
    <location>
        <begin position="217"/>
        <end position="276"/>
    </location>
</feature>
<feature type="compositionally biased region" description="Acidic residues" evidence="11">
    <location>
        <begin position="202"/>
        <end position="214"/>
    </location>
</feature>
<name>A0A0K9PFT3_ZOSMR</name>
<dbReference type="STRING" id="29655.A0A0K9PFT3"/>
<comment type="subcellular location">
    <subcellularLocation>
        <location evidence="1">Nucleus</location>
    </subcellularLocation>
</comment>
<feature type="region of interest" description="Disordered" evidence="11">
    <location>
        <begin position="667"/>
        <end position="695"/>
    </location>
</feature>
<feature type="domain" description="Response regulatory" evidence="12">
    <location>
        <begin position="34"/>
        <end position="149"/>
    </location>
</feature>
<evidence type="ECO:0000256" key="6">
    <source>
        <dbReference type="ARBA" id="ARBA00023125"/>
    </source>
</evidence>
<feature type="compositionally biased region" description="Polar residues" evidence="11">
    <location>
        <begin position="182"/>
        <end position="193"/>
    </location>
</feature>
<dbReference type="InterPro" id="IPR011006">
    <property type="entry name" value="CheY-like_superfamily"/>
</dbReference>
<evidence type="ECO:0000256" key="3">
    <source>
        <dbReference type="ARBA" id="ARBA00022553"/>
    </source>
</evidence>
<evidence type="ECO:0000256" key="7">
    <source>
        <dbReference type="ARBA" id="ARBA00023159"/>
    </source>
</evidence>
<evidence type="ECO:0000313" key="15">
    <source>
        <dbReference type="Proteomes" id="UP000036987"/>
    </source>
</evidence>
<reference evidence="15" key="1">
    <citation type="journal article" date="2016" name="Nature">
        <title>The genome of the seagrass Zostera marina reveals angiosperm adaptation to the sea.</title>
        <authorList>
            <person name="Olsen J.L."/>
            <person name="Rouze P."/>
            <person name="Verhelst B."/>
            <person name="Lin Y.-C."/>
            <person name="Bayer T."/>
            <person name="Collen J."/>
            <person name="Dattolo E."/>
            <person name="De Paoli E."/>
            <person name="Dittami S."/>
            <person name="Maumus F."/>
            <person name="Michel G."/>
            <person name="Kersting A."/>
            <person name="Lauritano C."/>
            <person name="Lohaus R."/>
            <person name="Toepel M."/>
            <person name="Tonon T."/>
            <person name="Vanneste K."/>
            <person name="Amirebrahimi M."/>
            <person name="Brakel J."/>
            <person name="Bostroem C."/>
            <person name="Chovatia M."/>
            <person name="Grimwood J."/>
            <person name="Jenkins J.W."/>
            <person name="Jueterbock A."/>
            <person name="Mraz A."/>
            <person name="Stam W.T."/>
            <person name="Tice H."/>
            <person name="Bornberg-Bauer E."/>
            <person name="Green P.J."/>
            <person name="Pearson G.A."/>
            <person name="Procaccini G."/>
            <person name="Duarte C.M."/>
            <person name="Schmutz J."/>
            <person name="Reusch T.B.H."/>
            <person name="Van de Peer Y."/>
        </authorList>
    </citation>
    <scope>NUCLEOTIDE SEQUENCE [LARGE SCALE GENOMIC DNA]</scope>
    <source>
        <strain evidence="15">cv. Finnish</strain>
    </source>
</reference>
<keyword evidence="5" id="KW-0805">Transcription regulation</keyword>
<comment type="caution">
    <text evidence="14">The sequence shown here is derived from an EMBL/GenBank/DDBJ whole genome shotgun (WGS) entry which is preliminary data.</text>
</comment>
<dbReference type="SUPFAM" id="SSF46689">
    <property type="entry name" value="Homeodomain-like"/>
    <property type="match status" value="1"/>
</dbReference>
<dbReference type="PROSITE" id="PS51294">
    <property type="entry name" value="HTH_MYB"/>
    <property type="match status" value="1"/>
</dbReference>
<feature type="compositionally biased region" description="Basic and acidic residues" evidence="11">
    <location>
        <begin position="167"/>
        <end position="180"/>
    </location>
</feature>
<organism evidence="14 15">
    <name type="scientific">Zostera marina</name>
    <name type="common">Eelgrass</name>
    <dbReference type="NCBI Taxonomy" id="29655"/>
    <lineage>
        <taxon>Eukaryota</taxon>
        <taxon>Viridiplantae</taxon>
        <taxon>Streptophyta</taxon>
        <taxon>Embryophyta</taxon>
        <taxon>Tracheophyta</taxon>
        <taxon>Spermatophyta</taxon>
        <taxon>Magnoliopsida</taxon>
        <taxon>Liliopsida</taxon>
        <taxon>Zosteraceae</taxon>
        <taxon>Zostera</taxon>
    </lineage>
</organism>
<dbReference type="FunFam" id="1.10.10.60:FF:000007">
    <property type="entry name" value="Two-component response regulator"/>
    <property type="match status" value="1"/>
</dbReference>
<evidence type="ECO:0000259" key="13">
    <source>
        <dbReference type="PROSITE" id="PS51294"/>
    </source>
</evidence>
<dbReference type="NCBIfam" id="TIGR01557">
    <property type="entry name" value="myb_SHAQKYF"/>
    <property type="match status" value="1"/>
</dbReference>
<evidence type="ECO:0000259" key="12">
    <source>
        <dbReference type="PROSITE" id="PS50110"/>
    </source>
</evidence>
<evidence type="ECO:0000256" key="8">
    <source>
        <dbReference type="ARBA" id="ARBA00023163"/>
    </source>
</evidence>
<evidence type="ECO:0000256" key="11">
    <source>
        <dbReference type="SAM" id="MobiDB-lite"/>
    </source>
</evidence>
<dbReference type="CDD" id="cd17584">
    <property type="entry name" value="REC_typeB_ARR-like"/>
    <property type="match status" value="1"/>
</dbReference>
<dbReference type="InterPro" id="IPR006447">
    <property type="entry name" value="Myb_dom_plants"/>
</dbReference>
<feature type="modified residue" description="4-aspartylphosphate" evidence="10">
    <location>
        <position position="85"/>
    </location>
</feature>
<dbReference type="PROSITE" id="PS50110">
    <property type="entry name" value="RESPONSE_REGULATORY"/>
    <property type="match status" value="1"/>
</dbReference>
<accession>A0A0K9PFT3</accession>
<dbReference type="PANTHER" id="PTHR43874">
    <property type="entry name" value="TWO-COMPONENT RESPONSE REGULATOR"/>
    <property type="match status" value="1"/>
</dbReference>
<dbReference type="GO" id="GO:0005634">
    <property type="term" value="C:nucleus"/>
    <property type="evidence" value="ECO:0007669"/>
    <property type="project" value="UniProtKB-SubCell"/>
</dbReference>
<dbReference type="AlphaFoldDB" id="A0A0K9PFT3"/>
<dbReference type="InterPro" id="IPR045279">
    <property type="entry name" value="ARR-like"/>
</dbReference>
<keyword evidence="8" id="KW-0804">Transcription</keyword>
<dbReference type="EMBL" id="LFYR01000932">
    <property type="protein sequence ID" value="KMZ67080.1"/>
    <property type="molecule type" value="Genomic_DNA"/>
</dbReference>
<dbReference type="Gene3D" id="1.10.10.60">
    <property type="entry name" value="Homeodomain-like"/>
    <property type="match status" value="1"/>
</dbReference>
<evidence type="ECO:0000256" key="5">
    <source>
        <dbReference type="ARBA" id="ARBA00023015"/>
    </source>
</evidence>
<dbReference type="GO" id="GO:0003677">
    <property type="term" value="F:DNA binding"/>
    <property type="evidence" value="ECO:0007669"/>
    <property type="project" value="UniProtKB-KW"/>
</dbReference>
<dbReference type="OrthoDB" id="60033at2759"/>
<keyword evidence="4" id="KW-0902">Two-component regulatory system</keyword>
<dbReference type="FunFam" id="3.40.50.2300:FF:000408">
    <property type="entry name" value="Two-component response regulator"/>
    <property type="match status" value="1"/>
</dbReference>
<dbReference type="InterPro" id="IPR001005">
    <property type="entry name" value="SANT/Myb"/>
</dbReference>
<evidence type="ECO:0000256" key="2">
    <source>
        <dbReference type="ARBA" id="ARBA00006015"/>
    </source>
</evidence>
<keyword evidence="9" id="KW-0539">Nucleus</keyword>
<keyword evidence="7" id="KW-0010">Activator</keyword>
<dbReference type="Gene3D" id="3.40.50.2300">
    <property type="match status" value="1"/>
</dbReference>
<dbReference type="Pfam" id="PF00072">
    <property type="entry name" value="Response_reg"/>
    <property type="match status" value="1"/>
</dbReference>
<evidence type="ECO:0000256" key="9">
    <source>
        <dbReference type="ARBA" id="ARBA00023242"/>
    </source>
</evidence>
<feature type="region of interest" description="Disordered" evidence="11">
    <location>
        <begin position="157"/>
        <end position="219"/>
    </location>
</feature>
<dbReference type="Pfam" id="PF00249">
    <property type="entry name" value="Myb_DNA-binding"/>
    <property type="match status" value="1"/>
</dbReference>
<protein>
    <submittedName>
        <fullName evidence="14">Response regulator 8</fullName>
    </submittedName>
</protein>
<dbReference type="GO" id="GO:0000160">
    <property type="term" value="P:phosphorelay signal transduction system"/>
    <property type="evidence" value="ECO:0007669"/>
    <property type="project" value="UniProtKB-KW"/>
</dbReference>
<dbReference type="InterPro" id="IPR001789">
    <property type="entry name" value="Sig_transdc_resp-reg_receiver"/>
</dbReference>
<dbReference type="SUPFAM" id="SSF52172">
    <property type="entry name" value="CheY-like"/>
    <property type="match status" value="1"/>
</dbReference>
<keyword evidence="3 10" id="KW-0597">Phosphoprotein</keyword>
<evidence type="ECO:0000313" key="14">
    <source>
        <dbReference type="EMBL" id="KMZ67080.1"/>
    </source>
</evidence>
<dbReference type="PANTHER" id="PTHR43874:SF123">
    <property type="entry name" value="TWO-COMPONENT RESPONSE REGULATOR ARR14"/>
    <property type="match status" value="1"/>
</dbReference>
<evidence type="ECO:0000256" key="4">
    <source>
        <dbReference type="ARBA" id="ARBA00023012"/>
    </source>
</evidence>
<gene>
    <name evidence="14" type="ORF">ZOSMA_27G01340</name>
</gene>
<comment type="similarity">
    <text evidence="2">Belongs to the ARR family. Type-B subfamily.</text>
</comment>